<reference evidence="8" key="1">
    <citation type="journal article" date="2014" name="Int. J. Syst. Evol. Microbiol.">
        <title>Complete genome sequence of Corynebacterium casei LMG S-19264T (=DSM 44701T), isolated from a smear-ripened cheese.</title>
        <authorList>
            <consortium name="US DOE Joint Genome Institute (JGI-PGF)"/>
            <person name="Walter F."/>
            <person name="Albersmeier A."/>
            <person name="Kalinowski J."/>
            <person name="Ruckert C."/>
        </authorList>
    </citation>
    <scope>NUCLEOTIDE SEQUENCE</scope>
    <source>
        <strain evidence="8">CGMCC 1.8984</strain>
    </source>
</reference>
<reference evidence="8" key="2">
    <citation type="submission" date="2020-09" db="EMBL/GenBank/DDBJ databases">
        <authorList>
            <person name="Sun Q."/>
            <person name="Zhou Y."/>
        </authorList>
    </citation>
    <scope>NUCLEOTIDE SEQUENCE</scope>
    <source>
        <strain evidence="8">CGMCC 1.8984</strain>
    </source>
</reference>
<dbReference type="InterPro" id="IPR013525">
    <property type="entry name" value="ABC2_TM"/>
</dbReference>
<keyword evidence="6" id="KW-1003">Cell membrane</keyword>
<evidence type="ECO:0000313" key="8">
    <source>
        <dbReference type="EMBL" id="GGJ71795.1"/>
    </source>
</evidence>
<accession>A0A917PDA7</accession>
<comment type="similarity">
    <text evidence="6">Belongs to the ABC-2 integral membrane protein family.</text>
</comment>
<keyword evidence="3 6" id="KW-1133">Transmembrane helix</keyword>
<keyword evidence="5" id="KW-0046">Antibiotic resistance</keyword>
<dbReference type="Proteomes" id="UP000636956">
    <property type="component" value="Unassembled WGS sequence"/>
</dbReference>
<evidence type="ECO:0000256" key="4">
    <source>
        <dbReference type="ARBA" id="ARBA00023136"/>
    </source>
</evidence>
<organism evidence="8 9">
    <name type="scientific">Agromyces bauzanensis</name>
    <dbReference type="NCBI Taxonomy" id="1308924"/>
    <lineage>
        <taxon>Bacteria</taxon>
        <taxon>Bacillati</taxon>
        <taxon>Actinomycetota</taxon>
        <taxon>Actinomycetes</taxon>
        <taxon>Micrococcales</taxon>
        <taxon>Microbacteriaceae</taxon>
        <taxon>Agromyces</taxon>
    </lineage>
</organism>
<protein>
    <recommendedName>
        <fullName evidence="6">Transport permease protein</fullName>
    </recommendedName>
</protein>
<dbReference type="InterPro" id="IPR051784">
    <property type="entry name" value="Nod_factor_ABC_transporter"/>
</dbReference>
<dbReference type="RefSeq" id="WP_188742056.1">
    <property type="nucleotide sequence ID" value="NZ_BAABFW010000003.1"/>
</dbReference>
<feature type="transmembrane region" description="Helical" evidence="6">
    <location>
        <begin position="163"/>
        <end position="187"/>
    </location>
</feature>
<dbReference type="GO" id="GO:0043190">
    <property type="term" value="C:ATP-binding cassette (ABC) transporter complex"/>
    <property type="evidence" value="ECO:0007669"/>
    <property type="project" value="InterPro"/>
</dbReference>
<sequence length="283" mass="30760">MTEALSTEMRSDTARAIAAGRRPRRWGAWYVALHRFRVMKSYTGTVVVAGIGNPLVYLYALGLGLATIVDANAGDQALGGVSYLVFVAPALLASAAITVASEEFTYPIMLGYKWNPTFTGMSASPLRPTQIVDGIVISVTIRMLVNLVLFFALIVLFGAAPSAVAVLMVVAGLLGGLAFGTALMAYSSTLEEDTGQLAMVMRFVVLPMTLFSGTFFPLSVFPVWLQWIGWVSPLWHSTELARVFSYGYAEPIWLTVMHVAYLLVLAAAGWVWARRIAVRRLGR</sequence>
<feature type="transmembrane region" description="Helical" evidence="6">
    <location>
        <begin position="199"/>
        <end position="225"/>
    </location>
</feature>
<keyword evidence="4 6" id="KW-0472">Membrane</keyword>
<feature type="domain" description="ABC transmembrane type-2" evidence="7">
    <location>
        <begin position="45"/>
        <end position="275"/>
    </location>
</feature>
<evidence type="ECO:0000259" key="7">
    <source>
        <dbReference type="PROSITE" id="PS51012"/>
    </source>
</evidence>
<dbReference type="InterPro" id="IPR000412">
    <property type="entry name" value="ABC_2_transport"/>
</dbReference>
<dbReference type="AlphaFoldDB" id="A0A917PDA7"/>
<keyword evidence="6" id="KW-0813">Transport</keyword>
<dbReference type="PANTHER" id="PTHR43229:SF2">
    <property type="entry name" value="NODULATION PROTEIN J"/>
    <property type="match status" value="1"/>
</dbReference>
<comment type="caution">
    <text evidence="8">The sequence shown here is derived from an EMBL/GenBank/DDBJ whole genome shotgun (WGS) entry which is preliminary data.</text>
</comment>
<evidence type="ECO:0000256" key="5">
    <source>
        <dbReference type="ARBA" id="ARBA00023251"/>
    </source>
</evidence>
<evidence type="ECO:0000313" key="9">
    <source>
        <dbReference type="Proteomes" id="UP000636956"/>
    </source>
</evidence>
<name>A0A917PDA7_9MICO</name>
<dbReference type="PIRSF" id="PIRSF006648">
    <property type="entry name" value="DrrB"/>
    <property type="match status" value="1"/>
</dbReference>
<evidence type="ECO:0000256" key="2">
    <source>
        <dbReference type="ARBA" id="ARBA00022692"/>
    </source>
</evidence>
<feature type="transmembrane region" description="Helical" evidence="6">
    <location>
        <begin position="252"/>
        <end position="273"/>
    </location>
</feature>
<gene>
    <name evidence="8" type="ORF">GCM10011372_07190</name>
</gene>
<proteinExistence type="inferred from homology"/>
<dbReference type="EMBL" id="BMMD01000002">
    <property type="protein sequence ID" value="GGJ71795.1"/>
    <property type="molecule type" value="Genomic_DNA"/>
</dbReference>
<dbReference type="PRINTS" id="PR00164">
    <property type="entry name" value="ABC2TRNSPORT"/>
</dbReference>
<comment type="subcellular location">
    <subcellularLocation>
        <location evidence="6">Cell membrane</location>
        <topology evidence="6">Multi-pass membrane protein</topology>
    </subcellularLocation>
    <subcellularLocation>
        <location evidence="1">Membrane</location>
        <topology evidence="1">Multi-pass membrane protein</topology>
    </subcellularLocation>
</comment>
<dbReference type="GO" id="GO:0046677">
    <property type="term" value="P:response to antibiotic"/>
    <property type="evidence" value="ECO:0007669"/>
    <property type="project" value="UniProtKB-KW"/>
</dbReference>
<evidence type="ECO:0000256" key="1">
    <source>
        <dbReference type="ARBA" id="ARBA00004141"/>
    </source>
</evidence>
<feature type="transmembrane region" description="Helical" evidence="6">
    <location>
        <begin position="45"/>
        <end position="69"/>
    </location>
</feature>
<keyword evidence="9" id="KW-1185">Reference proteome</keyword>
<dbReference type="PROSITE" id="PS51012">
    <property type="entry name" value="ABC_TM2"/>
    <property type="match status" value="1"/>
</dbReference>
<keyword evidence="2 6" id="KW-0812">Transmembrane</keyword>
<evidence type="ECO:0000256" key="3">
    <source>
        <dbReference type="ARBA" id="ARBA00022989"/>
    </source>
</evidence>
<evidence type="ECO:0000256" key="6">
    <source>
        <dbReference type="RuleBase" id="RU361157"/>
    </source>
</evidence>
<dbReference type="Pfam" id="PF01061">
    <property type="entry name" value="ABC2_membrane"/>
    <property type="match status" value="1"/>
</dbReference>
<feature type="transmembrane region" description="Helical" evidence="6">
    <location>
        <begin position="131"/>
        <end position="157"/>
    </location>
</feature>
<dbReference type="PANTHER" id="PTHR43229">
    <property type="entry name" value="NODULATION PROTEIN J"/>
    <property type="match status" value="1"/>
</dbReference>
<dbReference type="InterPro" id="IPR047817">
    <property type="entry name" value="ABC2_TM_bact-type"/>
</dbReference>
<feature type="transmembrane region" description="Helical" evidence="6">
    <location>
        <begin position="81"/>
        <end position="100"/>
    </location>
</feature>
<dbReference type="GO" id="GO:0140359">
    <property type="term" value="F:ABC-type transporter activity"/>
    <property type="evidence" value="ECO:0007669"/>
    <property type="project" value="InterPro"/>
</dbReference>